<sequence length="143" mass="16162">MLLLFSGLCLCSIVSCQRYTSVPGSPYNISTDNKGVLKAVLHGAYSFNNQTNDAFLFKPSAIEKAERQLVKGFKYILEVDLSRTVCLKKGHKEADLANCKFQPDGLLQQTFHCDFEVWTMPWLRFMKTTYFVCSPSDRPSTSS</sequence>
<keyword evidence="2" id="KW-1015">Disulfide bond</keyword>
<dbReference type="OrthoDB" id="9929365at2759"/>
<gene>
    <name evidence="7" type="primary">cytf</name>
    <name evidence="6" type="ORF">GSONMT00064604001</name>
</gene>
<dbReference type="AlphaFoldDB" id="A0A060W2A4"/>
<keyword evidence="4" id="KW-0732">Signal</keyword>
<comment type="function">
    <text evidence="3">Cysteine proteinase inhibitor.</text>
</comment>
<dbReference type="PaxDb" id="8022-A0A060W2A4"/>
<feature type="chain" id="PRO_5044539005" evidence="4">
    <location>
        <begin position="17"/>
        <end position="143"/>
    </location>
</feature>
<evidence type="ECO:0000313" key="8">
    <source>
        <dbReference type="Proteomes" id="UP000193380"/>
    </source>
</evidence>
<dbReference type="GO" id="GO:1903979">
    <property type="term" value="P:negative regulation of microglial cell activation"/>
    <property type="evidence" value="ECO:0007669"/>
    <property type="project" value="TreeGrafter"/>
</dbReference>
<dbReference type="GO" id="GO:0005764">
    <property type="term" value="C:lysosome"/>
    <property type="evidence" value="ECO:0007669"/>
    <property type="project" value="TreeGrafter"/>
</dbReference>
<evidence type="ECO:0000256" key="3">
    <source>
        <dbReference type="ARBA" id="ARBA00057685"/>
    </source>
</evidence>
<organism evidence="6 8">
    <name type="scientific">Oncorhynchus mykiss</name>
    <name type="common">Rainbow trout</name>
    <name type="synonym">Salmo gairdneri</name>
    <dbReference type="NCBI Taxonomy" id="8022"/>
    <lineage>
        <taxon>Eukaryota</taxon>
        <taxon>Metazoa</taxon>
        <taxon>Chordata</taxon>
        <taxon>Craniata</taxon>
        <taxon>Vertebrata</taxon>
        <taxon>Euteleostomi</taxon>
        <taxon>Actinopterygii</taxon>
        <taxon>Neopterygii</taxon>
        <taxon>Teleostei</taxon>
        <taxon>Protacanthopterygii</taxon>
        <taxon>Salmoniformes</taxon>
        <taxon>Salmonidae</taxon>
        <taxon>Salmoninae</taxon>
        <taxon>Oncorhynchus</taxon>
    </lineage>
</organism>
<keyword evidence="9" id="KW-1185">Reference proteome</keyword>
<evidence type="ECO:0000256" key="1">
    <source>
        <dbReference type="ARBA" id="ARBA00009403"/>
    </source>
</evidence>
<reference evidence="7" key="4">
    <citation type="submission" date="2025-05" db="UniProtKB">
        <authorList>
            <consortium name="Ensembl"/>
        </authorList>
    </citation>
    <scope>IDENTIFICATION</scope>
</reference>
<name>A0A060W2A4_ONCMY</name>
<dbReference type="GO" id="GO:0004869">
    <property type="term" value="F:cysteine-type endopeptidase inhibitor activity"/>
    <property type="evidence" value="ECO:0007669"/>
    <property type="project" value="InterPro"/>
</dbReference>
<dbReference type="InterPro" id="IPR000010">
    <property type="entry name" value="Cystatin_dom"/>
</dbReference>
<evidence type="ECO:0000256" key="2">
    <source>
        <dbReference type="ARBA" id="ARBA00023157"/>
    </source>
</evidence>
<evidence type="ECO:0000256" key="4">
    <source>
        <dbReference type="SAM" id="SignalP"/>
    </source>
</evidence>
<dbReference type="CTD" id="100305284"/>
<evidence type="ECO:0000259" key="5">
    <source>
        <dbReference type="SMART" id="SM00043"/>
    </source>
</evidence>
<dbReference type="InterPro" id="IPR042886">
    <property type="entry name" value="Cystatin-F"/>
</dbReference>
<feature type="signal peptide" evidence="4">
    <location>
        <begin position="1"/>
        <end position="16"/>
    </location>
</feature>
<reference evidence="6" key="2">
    <citation type="submission" date="2014-03" db="EMBL/GenBank/DDBJ databases">
        <authorList>
            <person name="Genoscope - CEA"/>
        </authorList>
    </citation>
    <scope>NUCLEOTIDE SEQUENCE</scope>
</reference>
<reference evidence="7 9" key="3">
    <citation type="submission" date="2020-07" db="EMBL/GenBank/DDBJ databases">
        <title>A long reads based de novo assembly of the rainbow trout Arlee double haploid line genome.</title>
        <authorList>
            <person name="Gao G."/>
            <person name="Palti Y."/>
        </authorList>
    </citation>
    <scope>NUCLEOTIDE SEQUENCE [LARGE SCALE GENOMIC DNA]</scope>
</reference>
<dbReference type="GeneID" id="100305284"/>
<comment type="similarity">
    <text evidence="1">Belongs to the cystatin family.</text>
</comment>
<dbReference type="Gene3D" id="3.10.450.10">
    <property type="match status" value="1"/>
</dbReference>
<evidence type="ECO:0000313" key="9">
    <source>
        <dbReference type="Proteomes" id="UP000694395"/>
    </source>
</evidence>
<accession>A0A060W2A4</accession>
<dbReference type="RefSeq" id="XP_021420522.1">
    <property type="nucleotide sequence ID" value="XM_021564847.2"/>
</dbReference>
<dbReference type="EMBL" id="FR904369">
    <property type="protein sequence ID" value="CDQ61166.1"/>
    <property type="molecule type" value="Genomic_DNA"/>
</dbReference>
<dbReference type="PANTHER" id="PTHR47141">
    <property type="entry name" value="CYSTATIN-F"/>
    <property type="match status" value="1"/>
</dbReference>
<dbReference type="Ensembl" id="ENSOMYT00000084507.2">
    <property type="protein sequence ID" value="ENSOMYP00000077620.1"/>
    <property type="gene ID" value="ENSOMYG00000035889.2"/>
</dbReference>
<dbReference type="GO" id="GO:0005615">
    <property type="term" value="C:extracellular space"/>
    <property type="evidence" value="ECO:0007669"/>
    <property type="project" value="TreeGrafter"/>
</dbReference>
<dbReference type="GO" id="GO:0005783">
    <property type="term" value="C:endoplasmic reticulum"/>
    <property type="evidence" value="ECO:0007669"/>
    <property type="project" value="TreeGrafter"/>
</dbReference>
<dbReference type="GeneTree" id="ENSGT00940000160277"/>
<dbReference type="SUPFAM" id="SSF54403">
    <property type="entry name" value="Cystatin/monellin"/>
    <property type="match status" value="1"/>
</dbReference>
<dbReference type="Pfam" id="PF00031">
    <property type="entry name" value="Cystatin"/>
    <property type="match status" value="1"/>
</dbReference>
<dbReference type="InterPro" id="IPR046350">
    <property type="entry name" value="Cystatin_sf"/>
</dbReference>
<dbReference type="Proteomes" id="UP000193380">
    <property type="component" value="Unassembled WGS sequence"/>
</dbReference>
<protein>
    <submittedName>
        <fullName evidence="7">Cystatin F</fullName>
    </submittedName>
</protein>
<dbReference type="CDD" id="cd00042">
    <property type="entry name" value="CY"/>
    <property type="match status" value="1"/>
</dbReference>
<reference evidence="6" key="1">
    <citation type="journal article" date="2014" name="Nat. Commun.">
        <title>The rainbow trout genome provides novel insights into evolution after whole-genome duplication in vertebrates.</title>
        <authorList>
            <person name="Berthelot C."/>
            <person name="Brunet F."/>
            <person name="Chalopin D."/>
            <person name="Juanchich A."/>
            <person name="Bernard M."/>
            <person name="Noel B."/>
            <person name="Bento P."/>
            <person name="Da Silva C."/>
            <person name="Labadie K."/>
            <person name="Alberti A."/>
            <person name="Aury J.M."/>
            <person name="Louis A."/>
            <person name="Dehais P."/>
            <person name="Bardou P."/>
            <person name="Montfort J."/>
            <person name="Klopp C."/>
            <person name="Cabau C."/>
            <person name="Gaspin C."/>
            <person name="Thorgaard G.H."/>
            <person name="Boussaha M."/>
            <person name="Quillet E."/>
            <person name="Guyomard R."/>
            <person name="Galiana D."/>
            <person name="Bobe J."/>
            <person name="Volff J.N."/>
            <person name="Genet C."/>
            <person name="Wincker P."/>
            <person name="Jaillon O."/>
            <person name="Roest Crollius H."/>
            <person name="Guiguen Y."/>
        </authorList>
    </citation>
    <scope>NUCLEOTIDE SEQUENCE [LARGE SCALE GENOMIC DNA]</scope>
</reference>
<proteinExistence type="inferred from homology"/>
<evidence type="ECO:0000313" key="6">
    <source>
        <dbReference type="EMBL" id="CDQ61166.1"/>
    </source>
</evidence>
<feature type="domain" description="Cystatin" evidence="5">
    <location>
        <begin position="21"/>
        <end position="134"/>
    </location>
</feature>
<dbReference type="GO" id="GO:0005794">
    <property type="term" value="C:Golgi apparatus"/>
    <property type="evidence" value="ECO:0007669"/>
    <property type="project" value="TreeGrafter"/>
</dbReference>
<dbReference type="FunFam" id="3.10.450.10:FF:000004">
    <property type="entry name" value="Cystatin C"/>
    <property type="match status" value="1"/>
</dbReference>
<dbReference type="STRING" id="8022.A0A060W2A4"/>
<dbReference type="Proteomes" id="UP000694395">
    <property type="component" value="Chromosome 1"/>
</dbReference>
<dbReference type="GO" id="GO:0006955">
    <property type="term" value="P:immune response"/>
    <property type="evidence" value="ECO:0007669"/>
    <property type="project" value="InterPro"/>
</dbReference>
<evidence type="ECO:0000313" key="7">
    <source>
        <dbReference type="Ensembl" id="ENSOMYP00000077620.1"/>
    </source>
</evidence>
<dbReference type="SMART" id="SM00043">
    <property type="entry name" value="CY"/>
    <property type="match status" value="1"/>
</dbReference>
<dbReference type="PANTHER" id="PTHR47141:SF1">
    <property type="entry name" value="CYSTATIN-F"/>
    <property type="match status" value="1"/>
</dbReference>
<dbReference type="GO" id="GO:0031643">
    <property type="term" value="P:positive regulation of myelination"/>
    <property type="evidence" value="ECO:0007669"/>
    <property type="project" value="TreeGrafter"/>
</dbReference>
<dbReference type="MEROPS" id="I25.007"/>
<dbReference type="GO" id="GO:0005770">
    <property type="term" value="C:late endosome"/>
    <property type="evidence" value="ECO:0007669"/>
    <property type="project" value="TreeGrafter"/>
</dbReference>